<dbReference type="Proteomes" id="UP000009080">
    <property type="component" value="Chromosome"/>
</dbReference>
<dbReference type="EMBL" id="CP001614">
    <property type="protein sequence ID" value="ACR12504.1"/>
    <property type="molecule type" value="Genomic_DNA"/>
</dbReference>
<dbReference type="KEGG" id="ttu:TERTU_2410"/>
<evidence type="ECO:0000313" key="1">
    <source>
        <dbReference type="EMBL" id="ACR12504.1"/>
    </source>
</evidence>
<dbReference type="HOGENOM" id="CLU_125054_4_0_6"/>
<dbReference type="AlphaFoldDB" id="C5BKX5"/>
<sequence>MIEHVLADKSFKLSEIDIAEKDQLLEQYGLVIPVVQFGDDEKRQLGWPFDEQQFSDWLQTF</sequence>
<dbReference type="InterPro" id="IPR036249">
    <property type="entry name" value="Thioredoxin-like_sf"/>
</dbReference>
<keyword evidence="2" id="KW-1185">Reference proteome</keyword>
<reference evidence="1 2" key="1">
    <citation type="journal article" date="2009" name="PLoS ONE">
        <title>The complete genome of Teredinibacter turnerae T7901: an intracellular endosymbiont of marine wood-boring bivalves (shipworms).</title>
        <authorList>
            <person name="Yang J.C."/>
            <person name="Madupu R."/>
            <person name="Durkin A.S."/>
            <person name="Ekborg N.A."/>
            <person name="Pedamallu C.S."/>
            <person name="Hostetler J.B."/>
            <person name="Radune D."/>
            <person name="Toms B.S."/>
            <person name="Henrissat B."/>
            <person name="Coutinho P.M."/>
            <person name="Schwarz S."/>
            <person name="Field L."/>
            <person name="Trindade-Silva A.E."/>
            <person name="Soares C.A.G."/>
            <person name="Elshahawi S."/>
            <person name="Hanora A."/>
            <person name="Schmidt E.W."/>
            <person name="Haygood M.G."/>
            <person name="Posfai J."/>
            <person name="Benner J."/>
            <person name="Madinger C."/>
            <person name="Nove J."/>
            <person name="Anton B."/>
            <person name="Chaudhary K."/>
            <person name="Foster J."/>
            <person name="Holman A."/>
            <person name="Kumar S."/>
            <person name="Lessard P.A."/>
            <person name="Luyten Y.A."/>
            <person name="Slatko B."/>
            <person name="Wood N."/>
            <person name="Wu B."/>
            <person name="Teplitski M."/>
            <person name="Mougous J.D."/>
            <person name="Ward N."/>
            <person name="Eisen J.A."/>
            <person name="Badger J.H."/>
            <person name="Distel D.L."/>
        </authorList>
    </citation>
    <scope>NUCLEOTIDE SEQUENCE [LARGE SCALE GENOMIC DNA]</scope>
    <source>
        <strain evidence="2">ATCC 39867 / T7901</strain>
    </source>
</reference>
<dbReference type="eggNOG" id="ENOG5032E9V">
    <property type="taxonomic scope" value="Bacteria"/>
</dbReference>
<evidence type="ECO:0000313" key="2">
    <source>
        <dbReference type="Proteomes" id="UP000009080"/>
    </source>
</evidence>
<dbReference type="Pfam" id="PF05768">
    <property type="entry name" value="Glrx-like"/>
    <property type="match status" value="1"/>
</dbReference>
<accession>C5BKX5</accession>
<organism evidence="1 2">
    <name type="scientific">Teredinibacter turnerae (strain ATCC 39867 / T7901)</name>
    <dbReference type="NCBI Taxonomy" id="377629"/>
    <lineage>
        <taxon>Bacteria</taxon>
        <taxon>Pseudomonadati</taxon>
        <taxon>Pseudomonadota</taxon>
        <taxon>Gammaproteobacteria</taxon>
        <taxon>Cellvibrionales</taxon>
        <taxon>Cellvibrionaceae</taxon>
        <taxon>Teredinibacter</taxon>
    </lineage>
</organism>
<proteinExistence type="predicted"/>
<dbReference type="SUPFAM" id="SSF52833">
    <property type="entry name" value="Thioredoxin-like"/>
    <property type="match status" value="1"/>
</dbReference>
<dbReference type="Gene3D" id="3.40.30.10">
    <property type="entry name" value="Glutaredoxin"/>
    <property type="match status" value="1"/>
</dbReference>
<name>C5BKX5_TERTT</name>
<protein>
    <submittedName>
        <fullName evidence="1">Glutaredoxin domain protein</fullName>
    </submittedName>
</protein>
<gene>
    <name evidence="1" type="ordered locus">TERTU_2410</name>
</gene>
<dbReference type="STRING" id="377629.TERTU_2410"/>
<dbReference type="InterPro" id="IPR008554">
    <property type="entry name" value="Glutaredoxin-like"/>
</dbReference>